<name>A0ABD2Q5H7_9PLAT</name>
<protein>
    <recommendedName>
        <fullName evidence="6">Small ribosomal subunit protein mS25</fullName>
    </recommendedName>
    <alternativeName>
        <fullName evidence="7">28S ribosomal protein S25, mitochondrial</fullName>
    </alternativeName>
</protein>
<keyword evidence="10" id="KW-1185">Reference proteome</keyword>
<sequence>MPFLKGGRQAVTRTLKYLNAGRTVFRENVKVVLINHLPGMNISHGADEFIKFFLPPIQFKNPEVQVLTYKNLSPHPYVQIFLSNGEEVLVNCSFRTHNEIHEHIRNTFGKTEEELQKESIENQVILNPAYFGKEYKRQCICEVYDQSPCSASVGKPKPWPNLTNTAPFISEEIHAQDTLHIKSVNEEK</sequence>
<evidence type="ECO:0000256" key="7">
    <source>
        <dbReference type="ARBA" id="ARBA00035369"/>
    </source>
</evidence>
<comment type="caution">
    <text evidence="9">The sequence shown here is derived from an EMBL/GenBank/DDBJ whole genome shotgun (WGS) entry which is preliminary data.</text>
</comment>
<dbReference type="SMART" id="SM00916">
    <property type="entry name" value="L51_S25_CI-B8"/>
    <property type="match status" value="1"/>
</dbReference>
<dbReference type="Proteomes" id="UP001626550">
    <property type="component" value="Unassembled WGS sequence"/>
</dbReference>
<dbReference type="InterPro" id="IPR007741">
    <property type="entry name" value="Ribosomal_mL43/mS25/NADH_DH"/>
</dbReference>
<dbReference type="Pfam" id="PF05047">
    <property type="entry name" value="L51_S25_CI-B8"/>
    <property type="match status" value="1"/>
</dbReference>
<evidence type="ECO:0000256" key="5">
    <source>
        <dbReference type="ARBA" id="ARBA00023274"/>
    </source>
</evidence>
<accession>A0ABD2Q5H7</accession>
<dbReference type="PANTHER" id="PTHR13274:SF2">
    <property type="entry name" value="SMALL RIBOSOMAL SUBUNIT PROTEIN MS25"/>
    <property type="match status" value="1"/>
</dbReference>
<comment type="similarity">
    <text evidence="2">Belongs to the mitochondrion-specific ribosomal protein mS25 family.</text>
</comment>
<dbReference type="PANTHER" id="PTHR13274">
    <property type="entry name" value="MITOCHONDRIAL RIBOSOMAL PROTEIN S25"/>
    <property type="match status" value="1"/>
</dbReference>
<keyword evidence="5" id="KW-0687">Ribonucleoprotein</keyword>
<dbReference type="AlphaFoldDB" id="A0ABD2Q5H7"/>
<evidence type="ECO:0000256" key="1">
    <source>
        <dbReference type="ARBA" id="ARBA00004173"/>
    </source>
</evidence>
<dbReference type="InterPro" id="IPR040049">
    <property type="entry name" value="Ribosomal_mS25/mL61"/>
</dbReference>
<reference evidence="9 10" key="1">
    <citation type="submission" date="2024-11" db="EMBL/GenBank/DDBJ databases">
        <title>Adaptive evolution of stress response genes in parasites aligns with host niche diversity.</title>
        <authorList>
            <person name="Hahn C."/>
            <person name="Resl P."/>
        </authorList>
    </citation>
    <scope>NUCLEOTIDE SEQUENCE [LARGE SCALE GENOMIC DNA]</scope>
    <source>
        <strain evidence="9">EGGRZ-B1_66</strain>
        <tissue evidence="9">Body</tissue>
    </source>
</reference>
<dbReference type="GO" id="GO:0005840">
    <property type="term" value="C:ribosome"/>
    <property type="evidence" value="ECO:0007669"/>
    <property type="project" value="UniProtKB-KW"/>
</dbReference>
<evidence type="ECO:0000259" key="8">
    <source>
        <dbReference type="SMART" id="SM00916"/>
    </source>
</evidence>
<evidence type="ECO:0000313" key="10">
    <source>
        <dbReference type="Proteomes" id="UP001626550"/>
    </source>
</evidence>
<dbReference type="SUPFAM" id="SSF52833">
    <property type="entry name" value="Thioredoxin-like"/>
    <property type="match status" value="1"/>
</dbReference>
<dbReference type="GO" id="GO:1990904">
    <property type="term" value="C:ribonucleoprotein complex"/>
    <property type="evidence" value="ECO:0007669"/>
    <property type="project" value="UniProtKB-KW"/>
</dbReference>
<evidence type="ECO:0000256" key="4">
    <source>
        <dbReference type="ARBA" id="ARBA00023128"/>
    </source>
</evidence>
<evidence type="ECO:0000256" key="6">
    <source>
        <dbReference type="ARBA" id="ARBA00035139"/>
    </source>
</evidence>
<dbReference type="GO" id="GO:0005739">
    <property type="term" value="C:mitochondrion"/>
    <property type="evidence" value="ECO:0007669"/>
    <property type="project" value="UniProtKB-SubCell"/>
</dbReference>
<dbReference type="InterPro" id="IPR036249">
    <property type="entry name" value="Thioredoxin-like_sf"/>
</dbReference>
<comment type="subcellular location">
    <subcellularLocation>
        <location evidence="1">Mitochondrion</location>
    </subcellularLocation>
</comment>
<proteinExistence type="inferred from homology"/>
<keyword evidence="4" id="KW-0496">Mitochondrion</keyword>
<organism evidence="9 10">
    <name type="scientific">Cichlidogyrus casuarinus</name>
    <dbReference type="NCBI Taxonomy" id="1844966"/>
    <lineage>
        <taxon>Eukaryota</taxon>
        <taxon>Metazoa</taxon>
        <taxon>Spiralia</taxon>
        <taxon>Lophotrochozoa</taxon>
        <taxon>Platyhelminthes</taxon>
        <taxon>Monogenea</taxon>
        <taxon>Monopisthocotylea</taxon>
        <taxon>Dactylogyridea</taxon>
        <taxon>Ancyrocephalidae</taxon>
        <taxon>Cichlidogyrus</taxon>
    </lineage>
</organism>
<feature type="domain" description="Ribosomal protein/NADH dehydrogenase" evidence="8">
    <location>
        <begin position="41"/>
        <end position="111"/>
    </location>
</feature>
<gene>
    <name evidence="9" type="primary">MRPS25</name>
    <name evidence="9" type="ORF">Ciccas_006591</name>
</gene>
<keyword evidence="3 9" id="KW-0689">Ribosomal protein</keyword>
<evidence type="ECO:0000313" key="9">
    <source>
        <dbReference type="EMBL" id="KAL3314785.1"/>
    </source>
</evidence>
<dbReference type="EMBL" id="JBJKFK010000907">
    <property type="protein sequence ID" value="KAL3314785.1"/>
    <property type="molecule type" value="Genomic_DNA"/>
</dbReference>
<evidence type="ECO:0000256" key="2">
    <source>
        <dbReference type="ARBA" id="ARBA00008046"/>
    </source>
</evidence>
<dbReference type="Gene3D" id="3.40.30.10">
    <property type="entry name" value="Glutaredoxin"/>
    <property type="match status" value="1"/>
</dbReference>
<evidence type="ECO:0000256" key="3">
    <source>
        <dbReference type="ARBA" id="ARBA00022980"/>
    </source>
</evidence>